<reference evidence="3 4" key="1">
    <citation type="submission" date="2020-11" db="EMBL/GenBank/DDBJ databases">
        <title>Complete genome sequence unveiled secondary metabolic potentials in Streptomyces solisilvae HNM0141.</title>
        <authorList>
            <person name="Huang X."/>
        </authorList>
    </citation>
    <scope>NUCLEOTIDE SEQUENCE [LARGE SCALE GENOMIC DNA]</scope>
    <source>
        <strain evidence="3 4">HNM0141</strain>
    </source>
</reference>
<proteinExistence type="predicted"/>
<dbReference type="Pfam" id="PF16466">
    <property type="entry name" value="DUF5047"/>
    <property type="match status" value="1"/>
</dbReference>
<dbReference type="EMBL" id="CP065050">
    <property type="protein sequence ID" value="QPI56352.1"/>
    <property type="molecule type" value="Genomic_DNA"/>
</dbReference>
<feature type="region of interest" description="Disordered" evidence="1">
    <location>
        <begin position="260"/>
        <end position="279"/>
    </location>
</feature>
<gene>
    <name evidence="3" type="ORF">I1A49_16635</name>
</gene>
<dbReference type="InterPro" id="IPR032490">
    <property type="entry name" value="DUF5047"/>
</dbReference>
<evidence type="ECO:0000256" key="1">
    <source>
        <dbReference type="SAM" id="MobiDB-lite"/>
    </source>
</evidence>
<keyword evidence="4" id="KW-1185">Reference proteome</keyword>
<sequence>MYSVSSRFLATLATSHRMVTTVDAYYNGALVRSNIPVTDGSVTVDRGSKVRRNLSLTVADLSLIPWDVTDPLAVYGQQLVVSRGIQFADGPEMAPLGTFRIDNPSADVHAGPITLTGQSSEAIIQEDAFMVPTTTRGYSTCVEAIQFLIRQTLPDAAIVNLTAGARNPTCPIVVWDAGTDRWDAVVQVATAMQAEIYVDAINRFVIVDVPDPLTSPVVWDVADEEGGTLVSASRTLSRTAVYNAVVVSAENTASGTTPLSAIAYDNDPNSPTRWGGPFGRKPKMVTTALATTQGGCQAIANYMLADLTAPNVQTSASSAPNPALEAGDCIRISAAGRKELSIVQSFTVPLTPEGDFPLTLRASKEDVT</sequence>
<feature type="domain" description="DUF5047" evidence="2">
    <location>
        <begin position="40"/>
        <end position="160"/>
    </location>
</feature>
<evidence type="ECO:0000259" key="2">
    <source>
        <dbReference type="Pfam" id="PF16466"/>
    </source>
</evidence>
<protein>
    <submittedName>
        <fullName evidence="3">DUF5047 domain-containing protein</fullName>
    </submittedName>
</protein>
<name>A0ABX6W4G2_STRMQ</name>
<evidence type="ECO:0000313" key="3">
    <source>
        <dbReference type="EMBL" id="QPI56352.1"/>
    </source>
</evidence>
<organism evidence="3 4">
    <name type="scientific">Streptomyces malaysiensis</name>
    <dbReference type="NCBI Taxonomy" id="92644"/>
    <lineage>
        <taxon>Bacteria</taxon>
        <taxon>Bacillati</taxon>
        <taxon>Actinomycetota</taxon>
        <taxon>Actinomycetes</taxon>
        <taxon>Kitasatosporales</taxon>
        <taxon>Streptomycetaceae</taxon>
        <taxon>Streptomyces</taxon>
        <taxon>Streptomyces violaceusniger group</taxon>
    </lineage>
</organism>
<evidence type="ECO:0000313" key="4">
    <source>
        <dbReference type="Proteomes" id="UP000663421"/>
    </source>
</evidence>
<dbReference type="Proteomes" id="UP000663421">
    <property type="component" value="Chromosome"/>
</dbReference>
<accession>A0ABX6W4G2</accession>